<gene>
    <name evidence="2" type="ORF">FYJ83_17775</name>
</gene>
<dbReference type="SUPFAM" id="SSF52507">
    <property type="entry name" value="Homo-oligomeric flavin-containing Cys decarboxylases, HFCD"/>
    <property type="match status" value="1"/>
</dbReference>
<protein>
    <submittedName>
        <fullName evidence="2">Dipicolinate synthase subunit B</fullName>
    </submittedName>
</protein>
<keyword evidence="3" id="KW-1185">Reference proteome</keyword>
<dbReference type="GO" id="GO:0003824">
    <property type="term" value="F:catalytic activity"/>
    <property type="evidence" value="ECO:0007669"/>
    <property type="project" value="InterPro"/>
</dbReference>
<dbReference type="Pfam" id="PF02441">
    <property type="entry name" value="Flavoprotein"/>
    <property type="match status" value="1"/>
</dbReference>
<evidence type="ECO:0000313" key="2">
    <source>
        <dbReference type="EMBL" id="MSU03311.1"/>
    </source>
</evidence>
<name>A0A6N7XMI9_9FIRM</name>
<feature type="domain" description="Flavoprotein" evidence="1">
    <location>
        <begin position="7"/>
        <end position="180"/>
    </location>
</feature>
<dbReference type="InterPro" id="IPR036551">
    <property type="entry name" value="Flavin_trans-like"/>
</dbReference>
<proteinExistence type="predicted"/>
<dbReference type="AlphaFoldDB" id="A0A6N7XMI9"/>
<dbReference type="EMBL" id="VUNQ01000065">
    <property type="protein sequence ID" value="MSU03311.1"/>
    <property type="molecule type" value="Genomic_DNA"/>
</dbReference>
<sequence length="192" mass="20910">MLLNGIKVGLAITGSFCTFDTILVEIERLVEEGADVYPIMSYNASSFDTRFGLAEDWKNRIVELTGKDIIETIQDAEGIGPKNYLDIIVVAPCTGNTLAKLANAITDTPVCMAFKAHLRNNKPAIVAISTNDGLSGNAKNIGVLLDKKNVYFVPFGQDDAINKINSLIAHYDMIVPTIIEALKDKQIQPLLV</sequence>
<dbReference type="InterPro" id="IPR003382">
    <property type="entry name" value="Flavoprotein"/>
</dbReference>
<dbReference type="Gene3D" id="3.40.50.1950">
    <property type="entry name" value="Flavin prenyltransferase-like"/>
    <property type="match status" value="1"/>
</dbReference>
<dbReference type="NCBIfam" id="NF006161">
    <property type="entry name" value="PRK08305.1"/>
    <property type="match status" value="1"/>
</dbReference>
<evidence type="ECO:0000313" key="3">
    <source>
        <dbReference type="Proteomes" id="UP000469523"/>
    </source>
</evidence>
<dbReference type="InterPro" id="IPR014214">
    <property type="entry name" value="Dipicolinic_acid_synth_B"/>
</dbReference>
<dbReference type="PIRSF" id="PIRSF001390">
    <property type="entry name" value="Dipicolinate_synth_subunit_B"/>
    <property type="match status" value="1"/>
</dbReference>
<accession>A0A6N7XMI9</accession>
<dbReference type="NCBIfam" id="TIGR02852">
    <property type="entry name" value="spore_dpaB"/>
    <property type="match status" value="1"/>
</dbReference>
<comment type="caution">
    <text evidence="2">The sequence shown here is derived from an EMBL/GenBank/DDBJ whole genome shotgun (WGS) entry which is preliminary data.</text>
</comment>
<dbReference type="Proteomes" id="UP000469523">
    <property type="component" value="Unassembled WGS sequence"/>
</dbReference>
<evidence type="ECO:0000259" key="1">
    <source>
        <dbReference type="Pfam" id="PF02441"/>
    </source>
</evidence>
<dbReference type="RefSeq" id="WP_154442874.1">
    <property type="nucleotide sequence ID" value="NZ_JAHLPJ010000001.1"/>
</dbReference>
<reference evidence="2 3" key="1">
    <citation type="submission" date="2019-09" db="EMBL/GenBank/DDBJ databases">
        <title>In-depth cultivation of the pig gut microbiome towards novel bacterial diversity and tailored functional studies.</title>
        <authorList>
            <person name="Wylensek D."/>
            <person name="Hitch T.C.A."/>
            <person name="Clavel T."/>
        </authorList>
    </citation>
    <scope>NUCLEOTIDE SEQUENCE [LARGE SCALE GENOMIC DNA]</scope>
    <source>
        <strain evidence="2 3">WCA3-693-APC-4?</strain>
    </source>
</reference>
<organism evidence="2 3">
    <name type="scientific">Tissierella pigra</name>
    <dbReference type="NCBI Taxonomy" id="2607614"/>
    <lineage>
        <taxon>Bacteria</taxon>
        <taxon>Bacillati</taxon>
        <taxon>Bacillota</taxon>
        <taxon>Tissierellia</taxon>
        <taxon>Tissierellales</taxon>
        <taxon>Tissierellaceae</taxon>
        <taxon>Tissierella</taxon>
    </lineage>
</organism>